<evidence type="ECO:0000313" key="7">
    <source>
        <dbReference type="EMBL" id="MBM9475442.1"/>
    </source>
</evidence>
<evidence type="ECO:0000259" key="6">
    <source>
        <dbReference type="SMART" id="SM00829"/>
    </source>
</evidence>
<dbReference type="EMBL" id="JAERWL010000005">
    <property type="protein sequence ID" value="MBM9475442.1"/>
    <property type="molecule type" value="Genomic_DNA"/>
</dbReference>
<dbReference type="RefSeq" id="WP_205255603.1">
    <property type="nucleotide sequence ID" value="NZ_BAAAPV010000003.1"/>
</dbReference>
<accession>A0A939C4P8</accession>
<dbReference type="AlphaFoldDB" id="A0A939C4P8"/>
<dbReference type="InterPro" id="IPR020843">
    <property type="entry name" value="ER"/>
</dbReference>
<protein>
    <submittedName>
        <fullName evidence="7">Alcohol dehydrogenase catalytic domain-containing protein</fullName>
    </submittedName>
</protein>
<dbReference type="SUPFAM" id="SSF51735">
    <property type="entry name" value="NAD(P)-binding Rossmann-fold domains"/>
    <property type="match status" value="1"/>
</dbReference>
<dbReference type="InterPro" id="IPR013149">
    <property type="entry name" value="ADH-like_C"/>
</dbReference>
<dbReference type="Gene3D" id="3.40.50.720">
    <property type="entry name" value="NAD(P)-binding Rossmann-like Domain"/>
    <property type="match status" value="1"/>
</dbReference>
<dbReference type="Pfam" id="PF08240">
    <property type="entry name" value="ADH_N"/>
    <property type="match status" value="1"/>
</dbReference>
<dbReference type="PANTHER" id="PTHR43401:SF2">
    <property type="entry name" value="L-THREONINE 3-DEHYDROGENASE"/>
    <property type="match status" value="1"/>
</dbReference>
<dbReference type="GO" id="GO:0008270">
    <property type="term" value="F:zinc ion binding"/>
    <property type="evidence" value="ECO:0007669"/>
    <property type="project" value="InterPro"/>
</dbReference>
<organism evidence="7 8">
    <name type="scientific">Nakamurella flavida</name>
    <dbReference type="NCBI Taxonomy" id="363630"/>
    <lineage>
        <taxon>Bacteria</taxon>
        <taxon>Bacillati</taxon>
        <taxon>Actinomycetota</taxon>
        <taxon>Actinomycetes</taxon>
        <taxon>Nakamurellales</taxon>
        <taxon>Nakamurellaceae</taxon>
        <taxon>Nakamurella</taxon>
    </lineage>
</organism>
<feature type="domain" description="Enoyl reductase (ER)" evidence="6">
    <location>
        <begin position="11"/>
        <end position="339"/>
    </location>
</feature>
<name>A0A939C4P8_9ACTN</name>
<dbReference type="Pfam" id="PF00107">
    <property type="entry name" value="ADH_zinc_N"/>
    <property type="match status" value="1"/>
</dbReference>
<dbReference type="InterPro" id="IPR036291">
    <property type="entry name" value="NAD(P)-bd_dom_sf"/>
</dbReference>
<dbReference type="SMART" id="SM00829">
    <property type="entry name" value="PKS_ER"/>
    <property type="match status" value="1"/>
</dbReference>
<comment type="cofactor">
    <cofactor evidence="1 5">
        <name>Zn(2+)</name>
        <dbReference type="ChEBI" id="CHEBI:29105"/>
    </cofactor>
</comment>
<keyword evidence="3 5" id="KW-0862">Zinc</keyword>
<keyword evidence="8" id="KW-1185">Reference proteome</keyword>
<comment type="caution">
    <text evidence="7">The sequence shown here is derived from an EMBL/GenBank/DDBJ whole genome shotgun (WGS) entry which is preliminary data.</text>
</comment>
<dbReference type="InterPro" id="IPR011032">
    <property type="entry name" value="GroES-like_sf"/>
</dbReference>
<dbReference type="Gene3D" id="3.90.180.10">
    <property type="entry name" value="Medium-chain alcohol dehydrogenases, catalytic domain"/>
    <property type="match status" value="1"/>
</dbReference>
<dbReference type="InterPro" id="IPR050129">
    <property type="entry name" value="Zn_alcohol_dh"/>
</dbReference>
<evidence type="ECO:0000256" key="1">
    <source>
        <dbReference type="ARBA" id="ARBA00001947"/>
    </source>
</evidence>
<gene>
    <name evidence="7" type="ORF">JL107_03185</name>
</gene>
<sequence length="344" mass="35381">MPATVRQVVVTAPGQVDLVPAAVPTPAAGEALVTMVVVGVCGSDVHASHGRHPFVPLPYHPGHEVVGVVRAVGDGVDLAVGSRVVVEPILACGHCKYCRDGRYNLCATMSFFGCTAPTGGLADEFVIPADRLVPVPDALTDLQAVLIEPLSTPVHAVRLAGPDLTGRTVAILGAGTIGLLTLAAARRAGAARIAVSETLDSKRDLALRLGADSVHDAASAGLVDDVRADLGGSADVVFDCVSVQATVDQAMALAFKGGTVVVVGVPAAPVTVPLPEIQDLQVRIQGSATYIREDYRDAIAMLEADLVRPADMITAQYPLSRVAEAFEDASSGRQVKVVVLADAG</sequence>
<evidence type="ECO:0000256" key="3">
    <source>
        <dbReference type="ARBA" id="ARBA00022833"/>
    </source>
</evidence>
<reference evidence="7" key="1">
    <citation type="submission" date="2021-01" db="EMBL/GenBank/DDBJ databases">
        <title>KCTC 19127 draft genome.</title>
        <authorList>
            <person name="An D."/>
        </authorList>
    </citation>
    <scope>NUCLEOTIDE SEQUENCE</scope>
    <source>
        <strain evidence="7">KCTC 19127</strain>
    </source>
</reference>
<proteinExistence type="inferred from homology"/>
<dbReference type="InterPro" id="IPR002328">
    <property type="entry name" value="ADH_Zn_CS"/>
</dbReference>
<evidence type="ECO:0000256" key="5">
    <source>
        <dbReference type="RuleBase" id="RU361277"/>
    </source>
</evidence>
<comment type="similarity">
    <text evidence="5">Belongs to the zinc-containing alcohol dehydrogenase family.</text>
</comment>
<evidence type="ECO:0000313" key="8">
    <source>
        <dbReference type="Proteomes" id="UP000663801"/>
    </source>
</evidence>
<dbReference type="Proteomes" id="UP000663801">
    <property type="component" value="Unassembled WGS sequence"/>
</dbReference>
<dbReference type="PROSITE" id="PS00059">
    <property type="entry name" value="ADH_ZINC"/>
    <property type="match status" value="1"/>
</dbReference>
<dbReference type="PANTHER" id="PTHR43401">
    <property type="entry name" value="L-THREONINE 3-DEHYDROGENASE"/>
    <property type="match status" value="1"/>
</dbReference>
<dbReference type="GO" id="GO:0016491">
    <property type="term" value="F:oxidoreductase activity"/>
    <property type="evidence" value="ECO:0007669"/>
    <property type="project" value="UniProtKB-KW"/>
</dbReference>
<dbReference type="SUPFAM" id="SSF50129">
    <property type="entry name" value="GroES-like"/>
    <property type="match status" value="1"/>
</dbReference>
<dbReference type="InterPro" id="IPR013154">
    <property type="entry name" value="ADH-like_N"/>
</dbReference>
<evidence type="ECO:0000256" key="2">
    <source>
        <dbReference type="ARBA" id="ARBA00022723"/>
    </source>
</evidence>
<keyword evidence="4" id="KW-0560">Oxidoreductase</keyword>
<keyword evidence="2 5" id="KW-0479">Metal-binding</keyword>
<evidence type="ECO:0000256" key="4">
    <source>
        <dbReference type="ARBA" id="ARBA00023002"/>
    </source>
</evidence>